<organism evidence="4 5">
    <name type="scientific">Nonlabens ulvanivorans</name>
    <name type="common">Persicivirga ulvanivorans</name>
    <dbReference type="NCBI Taxonomy" id="906888"/>
    <lineage>
        <taxon>Bacteria</taxon>
        <taxon>Pseudomonadati</taxon>
        <taxon>Bacteroidota</taxon>
        <taxon>Flavobacteriia</taxon>
        <taxon>Flavobacteriales</taxon>
        <taxon>Flavobacteriaceae</taxon>
        <taxon>Nonlabens</taxon>
    </lineage>
</organism>
<comment type="caution">
    <text evidence="4">The sequence shown here is derived from an EMBL/GenBank/DDBJ whole genome shotgun (WGS) entry which is preliminary data.</text>
</comment>
<accession>A0A081D6L5</accession>
<dbReference type="PANTHER" id="PTHR47814">
    <property type="entry name" value="PEPTIDYL-TRNA HYDROLASE ARFB"/>
    <property type="match status" value="1"/>
</dbReference>
<name>A0A081D6L5_NONUL</name>
<evidence type="ECO:0000256" key="1">
    <source>
        <dbReference type="ARBA" id="ARBA00010835"/>
    </source>
</evidence>
<sequence>MDLGQLHREVNYKAVASSGPGGQHANKVATKVLLEWDAGKSIAFTDVEHERVLLKLQNRLTKDGILQLSCQDSRSQSSNKELVFKRFIGLLNGALVVQKLRKKRITPKSVKRKRLNDKKKHSEKKESRRFKY</sequence>
<feature type="region of interest" description="Disordered" evidence="2">
    <location>
        <begin position="106"/>
        <end position="132"/>
    </location>
</feature>
<gene>
    <name evidence="4" type="ORF">JCM19296_139</name>
</gene>
<dbReference type="Pfam" id="PF00472">
    <property type="entry name" value="RF-1"/>
    <property type="match status" value="1"/>
</dbReference>
<dbReference type="AlphaFoldDB" id="A0A081D6L5"/>
<feature type="domain" description="Prokaryotic-type class I peptide chain release factors" evidence="3">
    <location>
        <begin position="8"/>
        <end position="127"/>
    </location>
</feature>
<evidence type="ECO:0000313" key="5">
    <source>
        <dbReference type="Proteomes" id="UP000028980"/>
    </source>
</evidence>
<dbReference type="Gene3D" id="3.30.160.20">
    <property type="match status" value="1"/>
</dbReference>
<dbReference type="NCBIfam" id="NF006718">
    <property type="entry name" value="PRK09256.1"/>
    <property type="match status" value="1"/>
</dbReference>
<dbReference type="PANTHER" id="PTHR47814:SF1">
    <property type="entry name" value="PEPTIDYL-TRNA HYDROLASE ARFB"/>
    <property type="match status" value="1"/>
</dbReference>
<evidence type="ECO:0000256" key="2">
    <source>
        <dbReference type="SAM" id="MobiDB-lite"/>
    </source>
</evidence>
<evidence type="ECO:0000259" key="3">
    <source>
        <dbReference type="Pfam" id="PF00472"/>
    </source>
</evidence>
<dbReference type="Proteomes" id="UP000028980">
    <property type="component" value="Unassembled WGS sequence"/>
</dbReference>
<protein>
    <recommendedName>
        <fullName evidence="3">Prokaryotic-type class I peptide chain release factors domain-containing protein</fullName>
    </recommendedName>
</protein>
<evidence type="ECO:0000313" key="4">
    <source>
        <dbReference type="EMBL" id="GAK74561.1"/>
    </source>
</evidence>
<dbReference type="GO" id="GO:0043022">
    <property type="term" value="F:ribosome binding"/>
    <property type="evidence" value="ECO:0007669"/>
    <property type="project" value="TreeGrafter"/>
</dbReference>
<comment type="similarity">
    <text evidence="1">Belongs to the prokaryotic/mitochondrial release factor family.</text>
</comment>
<proteinExistence type="inferred from homology"/>
<dbReference type="GO" id="GO:0003747">
    <property type="term" value="F:translation release factor activity"/>
    <property type="evidence" value="ECO:0007669"/>
    <property type="project" value="InterPro"/>
</dbReference>
<reference evidence="4 5" key="1">
    <citation type="journal article" date="2014" name="Genome Announc.">
        <title>Draft Genome Sequences of Marine Flavobacterium Nonlabens Strains NR17, NR24, NR27, NR32, NR33, and Ara13.</title>
        <authorList>
            <person name="Nakanishi M."/>
            <person name="Meirelles P."/>
            <person name="Suzuki R."/>
            <person name="Takatani N."/>
            <person name="Mino S."/>
            <person name="Suda W."/>
            <person name="Oshima K."/>
            <person name="Hattori M."/>
            <person name="Ohkuma M."/>
            <person name="Hosokawa M."/>
            <person name="Miyashita K."/>
            <person name="Thompson F.L."/>
            <person name="Niwa A."/>
            <person name="Sawabe T."/>
            <person name="Sawabe T."/>
        </authorList>
    </citation>
    <scope>NUCLEOTIDE SEQUENCE [LARGE SCALE GENOMIC DNA]</scope>
    <source>
        <strain evidence="5">JCM19296</strain>
    </source>
</reference>
<dbReference type="EMBL" id="BBLG01000001">
    <property type="protein sequence ID" value="GAK74561.1"/>
    <property type="molecule type" value="Genomic_DNA"/>
</dbReference>
<dbReference type="GO" id="GO:0072344">
    <property type="term" value="P:rescue of stalled ribosome"/>
    <property type="evidence" value="ECO:0007669"/>
    <property type="project" value="TreeGrafter"/>
</dbReference>
<dbReference type="SUPFAM" id="SSF75620">
    <property type="entry name" value="Release factor"/>
    <property type="match status" value="1"/>
</dbReference>
<dbReference type="InterPro" id="IPR000352">
    <property type="entry name" value="Pep_chain_release_fac_I"/>
</dbReference>
<dbReference type="InterPro" id="IPR045853">
    <property type="entry name" value="Pep_chain_release_fac_I_sf"/>
</dbReference>
<dbReference type="GO" id="GO:0004045">
    <property type="term" value="F:peptidyl-tRNA hydrolase activity"/>
    <property type="evidence" value="ECO:0007669"/>
    <property type="project" value="TreeGrafter"/>
</dbReference>